<feature type="region of interest" description="Disordered" evidence="3">
    <location>
        <begin position="350"/>
        <end position="382"/>
    </location>
</feature>
<keyword evidence="5" id="KW-1185">Reference proteome</keyword>
<dbReference type="PANTHER" id="PTHR23348:SF16">
    <property type="entry name" value="LEUCINE RICH REPEAT FAMILY PROTEIN"/>
    <property type="match status" value="1"/>
</dbReference>
<proteinExistence type="predicted"/>
<feature type="region of interest" description="Disordered" evidence="3">
    <location>
        <begin position="436"/>
        <end position="459"/>
    </location>
</feature>
<protein>
    <submittedName>
        <fullName evidence="4">Uncharacterized protein</fullName>
    </submittedName>
</protein>
<comment type="subcellular location">
    <subcellularLocation>
        <location evidence="1">Nucleus</location>
    </subcellularLocation>
</comment>
<evidence type="ECO:0000313" key="4">
    <source>
        <dbReference type="EMBL" id="KAJ3613759.1"/>
    </source>
</evidence>
<accession>A0A9Q0EV21</accession>
<reference evidence="4" key="1">
    <citation type="submission" date="2022-07" db="EMBL/GenBank/DDBJ databases">
        <title>Chromosome-level genome of Muraenolepis orangiensis.</title>
        <authorList>
            <person name="Kim J."/>
        </authorList>
    </citation>
    <scope>NUCLEOTIDE SEQUENCE</scope>
    <source>
        <strain evidence="4">KU_S4_2022</strain>
        <tissue evidence="4">Muscle</tissue>
    </source>
</reference>
<feature type="region of interest" description="Disordered" evidence="3">
    <location>
        <begin position="1"/>
        <end position="25"/>
    </location>
</feature>
<dbReference type="GO" id="GO:0005737">
    <property type="term" value="C:cytoplasm"/>
    <property type="evidence" value="ECO:0007669"/>
    <property type="project" value="TreeGrafter"/>
</dbReference>
<comment type="caution">
    <text evidence="4">The sequence shown here is derived from an EMBL/GenBank/DDBJ whole genome shotgun (WGS) entry which is preliminary data.</text>
</comment>
<organism evidence="4 5">
    <name type="scientific">Muraenolepis orangiensis</name>
    <name type="common">Patagonian moray cod</name>
    <dbReference type="NCBI Taxonomy" id="630683"/>
    <lineage>
        <taxon>Eukaryota</taxon>
        <taxon>Metazoa</taxon>
        <taxon>Chordata</taxon>
        <taxon>Craniata</taxon>
        <taxon>Vertebrata</taxon>
        <taxon>Euteleostomi</taxon>
        <taxon>Actinopterygii</taxon>
        <taxon>Neopterygii</taxon>
        <taxon>Teleostei</taxon>
        <taxon>Neoteleostei</taxon>
        <taxon>Acanthomorphata</taxon>
        <taxon>Zeiogadaria</taxon>
        <taxon>Gadariae</taxon>
        <taxon>Gadiformes</taxon>
        <taxon>Muraenolepidoidei</taxon>
        <taxon>Muraenolepididae</taxon>
        <taxon>Muraenolepis</taxon>
    </lineage>
</organism>
<dbReference type="PANTHER" id="PTHR23348">
    <property type="entry name" value="PERIAXIN/AHNAK"/>
    <property type="match status" value="1"/>
</dbReference>
<gene>
    <name evidence="4" type="ORF">NHX12_020005</name>
</gene>
<keyword evidence="2" id="KW-0539">Nucleus</keyword>
<evidence type="ECO:0000256" key="1">
    <source>
        <dbReference type="ARBA" id="ARBA00004123"/>
    </source>
</evidence>
<dbReference type="GO" id="GO:0043484">
    <property type="term" value="P:regulation of RNA splicing"/>
    <property type="evidence" value="ECO:0007669"/>
    <property type="project" value="TreeGrafter"/>
</dbReference>
<feature type="region of interest" description="Disordered" evidence="3">
    <location>
        <begin position="274"/>
        <end position="324"/>
    </location>
</feature>
<evidence type="ECO:0000256" key="3">
    <source>
        <dbReference type="SAM" id="MobiDB-lite"/>
    </source>
</evidence>
<feature type="compositionally biased region" description="Basic and acidic residues" evidence="3">
    <location>
        <begin position="351"/>
        <end position="368"/>
    </location>
</feature>
<feature type="region of interest" description="Disordered" evidence="3">
    <location>
        <begin position="399"/>
        <end position="424"/>
    </location>
</feature>
<evidence type="ECO:0000313" key="5">
    <source>
        <dbReference type="Proteomes" id="UP001148018"/>
    </source>
</evidence>
<dbReference type="InterPro" id="IPR052082">
    <property type="entry name" value="Myelin_sheath_structural"/>
</dbReference>
<dbReference type="EMBL" id="JANIIK010000035">
    <property type="protein sequence ID" value="KAJ3613759.1"/>
    <property type="molecule type" value="Genomic_DNA"/>
</dbReference>
<dbReference type="AlphaFoldDB" id="A0A9Q0EV21"/>
<dbReference type="OrthoDB" id="8058206at2759"/>
<dbReference type="Proteomes" id="UP001148018">
    <property type="component" value="Unassembled WGS sequence"/>
</dbReference>
<name>A0A9Q0EV21_9TELE</name>
<sequence length="674" mass="73742">MPNLGISMPKVEKGPDYDLSVSKTDADINSPEAKADVQLQSAKVDVKEPEIDQKVKDVKHSPSKFKMPSFKFPKFGAASTNISVEMPEVDKEMTFDGELNIPEATVDITAPNVEIERPSIDLERIGVDGTGKGSTFKMPNLGISIPKVKGPDGDVPLSKPDVDITLPEAKAEMILPEVKVPSAKVEVNGREMEMEIDMGEGKASAPSTTLKEEDAKMKKPWFSLPIFSSSKQSVKETDIQSPKLETELNAAEGSGVVTGHLVSPNFTAEVVKQNKEMKTSEPNRPVDIKIPSHDIKTGTPSADSKHPDTASPVNGSPSKFKLPSFKMPRLSISKAKPEDHYVPVDTECEDDQFKIKQEPEKSLVDRKPAPTNEEMAVPKKHIMCQPQNKDDTEAKQNVKLPAFDLSPTSEVTKTDTDTDGEFESVRSPVDWFKFPRFGLSSPPEKSPESPDEDPSTACSLQSSDAFADASSTTTSEQTGVSFTSHAKVTVQGHKVTDAPDAVVKLGEVHSNIITSTTRSAHISFEPNLPQKITILSSGVSSSSVDTLKLESDQIHVVRSNVQAKPQVLQSTTLTDFQVQSPFEISMDPEFREAVSWSVGEPQQYQGITSVERHITREMSSQETTVSRGTVVITQQITRRLDMAEPISDDTASSIQRLRDTVHSEKMRFFEGAQP</sequence>
<evidence type="ECO:0000256" key="2">
    <source>
        <dbReference type="ARBA" id="ARBA00023242"/>
    </source>
</evidence>
<dbReference type="GO" id="GO:0005634">
    <property type="term" value="C:nucleus"/>
    <property type="evidence" value="ECO:0007669"/>
    <property type="project" value="UniProtKB-SubCell"/>
</dbReference>
<feature type="compositionally biased region" description="Basic and acidic residues" evidence="3">
    <location>
        <begin position="274"/>
        <end position="296"/>
    </location>
</feature>